<proteinExistence type="inferred from homology"/>
<dbReference type="Gene3D" id="3.40.50.300">
    <property type="entry name" value="P-loop containing nucleotide triphosphate hydrolases"/>
    <property type="match status" value="2"/>
</dbReference>
<comment type="similarity">
    <text evidence="2">Belongs to the VirD4/TraG family.</text>
</comment>
<dbReference type="InterPro" id="IPR003688">
    <property type="entry name" value="TraG/VirD4"/>
</dbReference>
<dbReference type="GO" id="GO:0005886">
    <property type="term" value="C:plasma membrane"/>
    <property type="evidence" value="ECO:0007669"/>
    <property type="project" value="UniProtKB-SubCell"/>
</dbReference>
<keyword evidence="6" id="KW-0472">Membrane</keyword>
<dbReference type="InterPro" id="IPR027417">
    <property type="entry name" value="P-loop_NTPase"/>
</dbReference>
<gene>
    <name evidence="7" type="ORF">DEO27_024180</name>
</gene>
<dbReference type="OrthoDB" id="1394976at2"/>
<dbReference type="Pfam" id="PF02534">
    <property type="entry name" value="T4SS-DNA_transf"/>
    <property type="match status" value="1"/>
</dbReference>
<dbReference type="PANTHER" id="PTHR37937">
    <property type="entry name" value="CONJUGATIVE TRANSFER: DNA TRANSPORT"/>
    <property type="match status" value="1"/>
</dbReference>
<dbReference type="PANTHER" id="PTHR37937:SF1">
    <property type="entry name" value="CONJUGATIVE TRANSFER: DNA TRANSPORT"/>
    <property type="match status" value="1"/>
</dbReference>
<evidence type="ECO:0000256" key="1">
    <source>
        <dbReference type="ARBA" id="ARBA00004651"/>
    </source>
</evidence>
<keyword evidence="5" id="KW-1133">Transmembrane helix</keyword>
<evidence type="ECO:0000256" key="2">
    <source>
        <dbReference type="ARBA" id="ARBA00008806"/>
    </source>
</evidence>
<dbReference type="RefSeq" id="WP_112574911.1">
    <property type="nucleotide sequence ID" value="NZ_CP043450.1"/>
</dbReference>
<dbReference type="EMBL" id="CP043450">
    <property type="protein sequence ID" value="QEM12978.1"/>
    <property type="molecule type" value="Genomic_DNA"/>
</dbReference>
<comment type="subcellular location">
    <subcellularLocation>
        <location evidence="1">Cell membrane</location>
        <topology evidence="1">Multi-pass membrane protein</topology>
    </subcellularLocation>
</comment>
<evidence type="ECO:0000256" key="6">
    <source>
        <dbReference type="ARBA" id="ARBA00023136"/>
    </source>
</evidence>
<dbReference type="CDD" id="cd01127">
    <property type="entry name" value="TrwB_TraG_TraD_VirD4"/>
    <property type="match status" value="2"/>
</dbReference>
<evidence type="ECO:0000256" key="3">
    <source>
        <dbReference type="ARBA" id="ARBA00022475"/>
    </source>
</evidence>
<accession>A0A5C1I682</accession>
<evidence type="ECO:0000256" key="4">
    <source>
        <dbReference type="ARBA" id="ARBA00022692"/>
    </source>
</evidence>
<dbReference type="SUPFAM" id="SSF52540">
    <property type="entry name" value="P-loop containing nucleoside triphosphate hydrolases"/>
    <property type="match status" value="1"/>
</dbReference>
<dbReference type="AlphaFoldDB" id="A0A5C1I682"/>
<reference evidence="7" key="1">
    <citation type="submission" date="2019-08" db="EMBL/GenBank/DDBJ databases">
        <title>Comparative genome analysis confer to the adaptation heavy metal polluted environment.</title>
        <authorList>
            <person name="Li Y."/>
        </authorList>
    </citation>
    <scope>NUCLEOTIDE SEQUENCE [LARGE SCALE GENOMIC DNA]</scope>
    <source>
        <strain evidence="7">P1</strain>
    </source>
</reference>
<sequence length="472" mass="52802">MKEIISILLKCIQFIFSLIADLFSAIVDAFSKQKGFNAEFGSERSIASRFNNGFVISKNRRLSRKASFSNLLLVGPTGSGKTSRILLKNLFALKKCSLIVNDPSGELFMRSSGYLSQYFKILTINFSDTSASTGGFNILSRIKKPNDVNKIAHLLVATSLDKGNSDFWSISTKSLLSILIRLTLHQREQYRNMANVLHLLHTLAAYPERIDVLVANSKDEKLLLDYKSCISTPERTLQNIIASTKAALQLFDDPEIAKTTAQDNISFDEIRATPTIIFLHNSVGDQKYVSILNSIFFEQFYNHVLQRLPSKKELDLFVILEEASSMYIPLLALATANCRKARVGNIIAVQTKGQLKTFYKDDAENIAANCLTKLYLPGQTAMDELREIEALGGKSIYTDEKGIERVKSLITTDEIRLLPENRSVIISGNKPLIKGRTSPYYRSLIYSSYGKISSVSLERSIPDTPVPLIELK</sequence>
<keyword evidence="3" id="KW-1003">Cell membrane</keyword>
<name>A0A5C1I682_9SPHI</name>
<evidence type="ECO:0000313" key="8">
    <source>
        <dbReference type="Proteomes" id="UP000251402"/>
    </source>
</evidence>
<dbReference type="KEGG" id="mrub:DEO27_024180"/>
<keyword evidence="7" id="KW-0238">DNA-binding</keyword>
<organism evidence="7 8">
    <name type="scientific">Mucilaginibacter rubeus</name>
    <dbReference type="NCBI Taxonomy" id="2027860"/>
    <lineage>
        <taxon>Bacteria</taxon>
        <taxon>Pseudomonadati</taxon>
        <taxon>Bacteroidota</taxon>
        <taxon>Sphingobacteriia</taxon>
        <taxon>Sphingobacteriales</taxon>
        <taxon>Sphingobacteriaceae</taxon>
        <taxon>Mucilaginibacter</taxon>
    </lineage>
</organism>
<keyword evidence="8" id="KW-1185">Reference proteome</keyword>
<dbReference type="InterPro" id="IPR051539">
    <property type="entry name" value="T4SS-coupling_protein"/>
</dbReference>
<dbReference type="GO" id="GO:0003677">
    <property type="term" value="F:DNA binding"/>
    <property type="evidence" value="ECO:0007669"/>
    <property type="project" value="UniProtKB-KW"/>
</dbReference>
<evidence type="ECO:0000313" key="7">
    <source>
        <dbReference type="EMBL" id="QEM12978.1"/>
    </source>
</evidence>
<evidence type="ECO:0000256" key="5">
    <source>
        <dbReference type="ARBA" id="ARBA00022989"/>
    </source>
</evidence>
<keyword evidence="4" id="KW-0812">Transmembrane</keyword>
<protein>
    <submittedName>
        <fullName evidence="7">Type IV secretion system DNA-binding domain-containing protein</fullName>
    </submittedName>
</protein>
<dbReference type="Proteomes" id="UP000251402">
    <property type="component" value="Chromosome"/>
</dbReference>